<dbReference type="AlphaFoldDB" id="A0A0H1BLU4"/>
<gene>
    <name evidence="2" type="ORF">EMPG_12758</name>
</gene>
<feature type="region of interest" description="Disordered" evidence="1">
    <location>
        <begin position="1"/>
        <end position="26"/>
    </location>
</feature>
<keyword evidence="3" id="KW-1185">Reference proteome</keyword>
<accession>A0A0H1BLU4</accession>
<evidence type="ECO:0000256" key="1">
    <source>
        <dbReference type="SAM" id="MobiDB-lite"/>
    </source>
</evidence>
<comment type="caution">
    <text evidence="2">The sequence shown here is derived from an EMBL/GenBank/DDBJ whole genome shotgun (WGS) entry which is preliminary data.</text>
</comment>
<protein>
    <submittedName>
        <fullName evidence="2">Uncharacterized protein</fullName>
    </submittedName>
</protein>
<organism evidence="2 3">
    <name type="scientific">Blastomyces silverae</name>
    <dbReference type="NCBI Taxonomy" id="2060906"/>
    <lineage>
        <taxon>Eukaryota</taxon>
        <taxon>Fungi</taxon>
        <taxon>Dikarya</taxon>
        <taxon>Ascomycota</taxon>
        <taxon>Pezizomycotina</taxon>
        <taxon>Eurotiomycetes</taxon>
        <taxon>Eurotiomycetidae</taxon>
        <taxon>Onygenales</taxon>
        <taxon>Ajellomycetaceae</taxon>
        <taxon>Blastomyces</taxon>
    </lineage>
</organism>
<sequence>MMDSSSQRSYGFGASKSHPRVEAKADALGEDLPKHMVFLSGAWQLELNASCGGITDRIQYQILAATTESACQNSESLSNSSDSLELEFSFARTANMMTLWPAHRGP</sequence>
<dbReference type="OrthoDB" id="10440129at2759"/>
<proteinExistence type="predicted"/>
<dbReference type="EMBL" id="LDEV01001159">
    <property type="protein sequence ID" value="KLJ12113.1"/>
    <property type="molecule type" value="Genomic_DNA"/>
</dbReference>
<evidence type="ECO:0000313" key="2">
    <source>
        <dbReference type="EMBL" id="KLJ12113.1"/>
    </source>
</evidence>
<evidence type="ECO:0000313" key="3">
    <source>
        <dbReference type="Proteomes" id="UP000053573"/>
    </source>
</evidence>
<reference evidence="3" key="1">
    <citation type="journal article" date="2015" name="PLoS Genet.">
        <title>The dynamic genome and transcriptome of the human fungal pathogen Blastomyces and close relative Emmonsia.</title>
        <authorList>
            <person name="Munoz J.F."/>
            <person name="Gauthier G.M."/>
            <person name="Desjardins C.A."/>
            <person name="Gallo J.E."/>
            <person name="Holder J."/>
            <person name="Sullivan T.D."/>
            <person name="Marty A.J."/>
            <person name="Carmen J.C."/>
            <person name="Chen Z."/>
            <person name="Ding L."/>
            <person name="Gujja S."/>
            <person name="Magrini V."/>
            <person name="Misas E."/>
            <person name="Mitreva M."/>
            <person name="Priest M."/>
            <person name="Saif S."/>
            <person name="Whiston E.A."/>
            <person name="Young S."/>
            <person name="Zeng Q."/>
            <person name="Goldman W.E."/>
            <person name="Mardis E.R."/>
            <person name="Taylor J.W."/>
            <person name="McEwen J.G."/>
            <person name="Clay O.K."/>
            <person name="Klein B.S."/>
            <person name="Cuomo C.A."/>
        </authorList>
    </citation>
    <scope>NUCLEOTIDE SEQUENCE [LARGE SCALE GENOMIC DNA]</scope>
    <source>
        <strain evidence="3">UAMH 139</strain>
    </source>
</reference>
<dbReference type="Proteomes" id="UP000053573">
    <property type="component" value="Unassembled WGS sequence"/>
</dbReference>
<name>A0A0H1BLU4_9EURO</name>